<evidence type="ECO:0000256" key="9">
    <source>
        <dbReference type="ARBA" id="ARBA00022833"/>
    </source>
</evidence>
<feature type="binding site" evidence="14">
    <location>
        <position position="377"/>
    </location>
    <ligand>
        <name>Zn(2+)</name>
        <dbReference type="ChEBI" id="CHEBI:29105"/>
    </ligand>
</feature>
<dbReference type="GO" id="GO:0004792">
    <property type="term" value="F:thiosulfate-cyanide sulfurtransferase activity"/>
    <property type="evidence" value="ECO:0007669"/>
    <property type="project" value="TreeGrafter"/>
</dbReference>
<dbReference type="UniPathway" id="UPA00988"/>
<dbReference type="GO" id="GO:0061604">
    <property type="term" value="F:molybdopterin-synthase sulfurtransferase activity"/>
    <property type="evidence" value="ECO:0007669"/>
    <property type="project" value="UniProtKB-EC"/>
</dbReference>
<evidence type="ECO:0000256" key="8">
    <source>
        <dbReference type="ARBA" id="ARBA00022786"/>
    </source>
</evidence>
<feature type="domain" description="Rhodanese" evidence="17">
    <location>
        <begin position="429"/>
        <end position="523"/>
    </location>
</feature>
<dbReference type="InterPro" id="IPR000594">
    <property type="entry name" value="ThiF_NAD_FAD-bd"/>
</dbReference>
<dbReference type="PANTHER" id="PTHR10953">
    <property type="entry name" value="UBIQUITIN-ACTIVATING ENZYME E1"/>
    <property type="match status" value="1"/>
</dbReference>
<dbReference type="Proteomes" id="UP000310066">
    <property type="component" value="Unassembled WGS sequence"/>
</dbReference>
<comment type="cofactor">
    <cofactor evidence="14">
        <name>Zn(2+)</name>
        <dbReference type="ChEBI" id="CHEBI:29105"/>
    </cofactor>
    <text evidence="14">Binds 1 zinc ion per subunit.</text>
</comment>
<dbReference type="PANTHER" id="PTHR10953:SF102">
    <property type="entry name" value="ADENYLYLTRANSFERASE AND SULFURTRANSFERASE MOCS3"/>
    <property type="match status" value="1"/>
</dbReference>
<proteinExistence type="inferred from homology"/>
<keyword evidence="6 14" id="KW-0479">Metal-binding</keyword>
<feature type="binding site" evidence="14">
    <location>
        <position position="278"/>
    </location>
    <ligand>
        <name>Zn(2+)</name>
        <dbReference type="ChEBI" id="CHEBI:29105"/>
    </ligand>
</feature>
<dbReference type="Gene3D" id="3.40.50.720">
    <property type="entry name" value="NAD(P)-binding Rossmann-like Domain"/>
    <property type="match status" value="1"/>
</dbReference>
<dbReference type="FunFam" id="3.40.50.720:FF:000033">
    <property type="entry name" value="Adenylyltransferase and sulfurtransferase MOCS3"/>
    <property type="match status" value="1"/>
</dbReference>
<keyword evidence="22" id="KW-1185">Reference proteome</keyword>
<dbReference type="HAMAP" id="MF_03049">
    <property type="entry name" value="MOCS3_Uba4"/>
    <property type="match status" value="1"/>
</dbReference>
<dbReference type="EMBL" id="JASUXU010000039">
    <property type="protein sequence ID" value="KAK0318029.1"/>
    <property type="molecule type" value="Genomic_DNA"/>
</dbReference>
<dbReference type="OrthoDB" id="10261062at2759"/>
<dbReference type="InterPro" id="IPR035985">
    <property type="entry name" value="Ubiquitin-activating_enz"/>
</dbReference>
<evidence type="ECO:0000256" key="6">
    <source>
        <dbReference type="ARBA" id="ARBA00022723"/>
    </source>
</evidence>
<keyword evidence="3 14" id="KW-0808">Transferase</keyword>
<feature type="region of interest" description="Disordered" evidence="16">
    <location>
        <begin position="72"/>
        <end position="96"/>
    </location>
</feature>
<name>A0A4U0V9P7_9PEZI</name>
<dbReference type="Pfam" id="PF00899">
    <property type="entry name" value="ThiF"/>
    <property type="match status" value="1"/>
</dbReference>
<dbReference type="EC" id="2.7.7.80" evidence="14"/>
<evidence type="ECO:0000256" key="3">
    <source>
        <dbReference type="ARBA" id="ARBA00022679"/>
    </source>
</evidence>
<dbReference type="GO" id="GO:0002143">
    <property type="term" value="P:tRNA wobble position uridine thiolation"/>
    <property type="evidence" value="ECO:0007669"/>
    <property type="project" value="InterPro"/>
</dbReference>
<feature type="binding site" evidence="14">
    <location>
        <position position="161"/>
    </location>
    <ligand>
        <name>ATP</name>
        <dbReference type="ChEBI" id="CHEBI:30616"/>
    </ligand>
</feature>
<dbReference type="Pfam" id="PF00581">
    <property type="entry name" value="Rhodanese"/>
    <property type="match status" value="1"/>
</dbReference>
<dbReference type="GO" id="GO:0005524">
    <property type="term" value="F:ATP binding"/>
    <property type="evidence" value="ECO:0007669"/>
    <property type="project" value="UniProtKB-KW"/>
</dbReference>
<evidence type="ECO:0000313" key="22">
    <source>
        <dbReference type="Proteomes" id="UP001175353"/>
    </source>
</evidence>
<dbReference type="UniPathway" id="UPA00344"/>
<keyword evidence="12 14" id="KW-0511">Multifunctional enzyme</keyword>
<evidence type="ECO:0000256" key="2">
    <source>
        <dbReference type="ARBA" id="ARBA00022490"/>
    </source>
</evidence>
<comment type="similarity">
    <text evidence="14">In the N-terminal section; belongs to the HesA/MoeB/ThiF family. UBA4 subfamily.</text>
</comment>
<feature type="coiled-coil region" evidence="15">
    <location>
        <begin position="11"/>
        <end position="38"/>
    </location>
</feature>
<dbReference type="STRING" id="329885.A0A4U0V9P7"/>
<comment type="subcellular location">
    <subcellularLocation>
        <location evidence="1">Cytoplasm</location>
        <location evidence="1">Cytosol</location>
    </subcellularLocation>
</comment>
<accession>A0A4U0V9P7</accession>
<keyword evidence="5" id="KW-0548">Nucleotidyltransferase</keyword>
<dbReference type="SMART" id="SM00450">
    <property type="entry name" value="RHOD"/>
    <property type="match status" value="1"/>
</dbReference>
<dbReference type="CDD" id="cd00757">
    <property type="entry name" value="ThiF_MoeB_HesA_family"/>
    <property type="match status" value="1"/>
</dbReference>
<evidence type="ECO:0000259" key="17">
    <source>
        <dbReference type="PROSITE" id="PS50206"/>
    </source>
</evidence>
<dbReference type="InterPro" id="IPR045886">
    <property type="entry name" value="ThiF/MoeB/HesA"/>
</dbReference>
<feature type="active site" description="Glycyl thioester intermediate; for adenylyltransferase activity" evidence="14">
    <location>
        <position position="295"/>
    </location>
</feature>
<dbReference type="PROSITE" id="PS50206">
    <property type="entry name" value="RHODANESE_3"/>
    <property type="match status" value="1"/>
</dbReference>
<evidence type="ECO:0000256" key="13">
    <source>
        <dbReference type="ARBA" id="ARBA00043893"/>
    </source>
</evidence>
<comment type="caution">
    <text evidence="20">The sequence shown here is derived from an EMBL/GenBank/DDBJ whole genome shotgun (WGS) entry which is preliminary data.</text>
</comment>
<evidence type="ECO:0000256" key="16">
    <source>
        <dbReference type="SAM" id="MobiDB-lite"/>
    </source>
</evidence>
<comment type="catalytic activity">
    <reaction evidence="14">
        <text>[molybdopterin-synthase sulfur-carrier protein]-C-terminal Gly-Gly + ATP + H(+) = [molybdopterin-synthase sulfur-carrier protein]-C-terminal Gly-Gly-AMP + diphosphate</text>
        <dbReference type="Rhea" id="RHEA:43616"/>
        <dbReference type="Rhea" id="RHEA-COMP:12159"/>
        <dbReference type="Rhea" id="RHEA-COMP:12202"/>
        <dbReference type="ChEBI" id="CHEBI:15378"/>
        <dbReference type="ChEBI" id="CHEBI:30616"/>
        <dbReference type="ChEBI" id="CHEBI:33019"/>
        <dbReference type="ChEBI" id="CHEBI:90618"/>
        <dbReference type="ChEBI" id="CHEBI:90778"/>
        <dbReference type="EC" id="2.7.7.80"/>
    </reaction>
</comment>
<dbReference type="GO" id="GO:0005829">
    <property type="term" value="C:cytosol"/>
    <property type="evidence" value="ECO:0007669"/>
    <property type="project" value="UniProtKB-SubCell"/>
</dbReference>
<dbReference type="GO" id="GO:0042292">
    <property type="term" value="F:URM1 activating enzyme activity"/>
    <property type="evidence" value="ECO:0007669"/>
    <property type="project" value="TreeGrafter"/>
</dbReference>
<feature type="binding site" evidence="14">
    <location>
        <position position="140"/>
    </location>
    <ligand>
        <name>ATP</name>
        <dbReference type="ChEBI" id="CHEBI:30616"/>
    </ligand>
</feature>
<dbReference type="GO" id="GO:0046872">
    <property type="term" value="F:metal ion binding"/>
    <property type="evidence" value="ECO:0007669"/>
    <property type="project" value="UniProtKB-KW"/>
</dbReference>
<comment type="pathway">
    <text evidence="14">Cofactor biosynthesis; molybdopterin biosynthesis.</text>
</comment>
<keyword evidence="2 14" id="KW-0963">Cytoplasm</keyword>
<evidence type="ECO:0000256" key="11">
    <source>
        <dbReference type="ARBA" id="ARBA00023150"/>
    </source>
</evidence>
<keyword evidence="4 14" id="KW-0819">tRNA processing</keyword>
<dbReference type="Proteomes" id="UP001168146">
    <property type="component" value="Unassembled WGS sequence"/>
</dbReference>
<feature type="binding site" evidence="14">
    <location>
        <position position="281"/>
    </location>
    <ligand>
        <name>Zn(2+)</name>
        <dbReference type="ChEBI" id="CHEBI:29105"/>
    </ligand>
</feature>
<comment type="function">
    <text evidence="13">Plays a central role in 2-thiolation of mcm(5)S(2)U at tRNA wobble positions of cytosolic tRNA(Lys), tRNA(Glu) and tRNA(Gln). Also essential during biosynthesis of the molybdenum cofactor. Acts by mediating the C-terminal thiocarboxylation of sulfur carriers urm1 and mocs2a. Its N-terminus first activates urm1 and mocs2a as acyl-adenylates (-COAMP), then the persulfide sulfur on the catalytic cysteine is transferred to urm1 and mocs2a to form thiocarboxylation (-COSH) of their C-terminus. The reaction probably involves hydrogen sulfide that is generated from the persulfide intermediate and that acts as a nucleophile towards urm1 and mocs2a. Subsequently, a transient disulfide bond is formed. Does not use thiosulfate as sulfur donor; nfs1 probably acting as a sulfur donor for thiocarboxylation reactions.</text>
</comment>
<dbReference type="EMBL" id="JAUJLE010000004">
    <property type="protein sequence ID" value="KAK1014276.1"/>
    <property type="molecule type" value="Genomic_DNA"/>
</dbReference>
<keyword evidence="9 14" id="KW-0862">Zinc</keyword>
<evidence type="ECO:0000313" key="19">
    <source>
        <dbReference type="EMBL" id="KAK1014276.1"/>
    </source>
</evidence>
<evidence type="ECO:0000313" key="18">
    <source>
        <dbReference type="EMBL" id="KAK0318029.1"/>
    </source>
</evidence>
<keyword evidence="10 14" id="KW-0067">ATP-binding</keyword>
<evidence type="ECO:0000256" key="1">
    <source>
        <dbReference type="ARBA" id="ARBA00004514"/>
    </source>
</evidence>
<dbReference type="InterPro" id="IPR036873">
    <property type="entry name" value="Rhodanese-like_dom_sf"/>
</dbReference>
<evidence type="ECO:0000256" key="10">
    <source>
        <dbReference type="ARBA" id="ARBA00022840"/>
    </source>
</evidence>
<protein>
    <recommendedName>
        <fullName evidence="14">Adenylyltransferase and sulfurtransferase uba4</fullName>
    </recommendedName>
    <alternativeName>
        <fullName evidence="14">Common component for nitrate reductase and xanthine dehydrogenase protein F</fullName>
    </alternativeName>
    <alternativeName>
        <fullName evidence="14">Ubiquitin-like protein activator 4</fullName>
    </alternativeName>
    <domain>
        <recommendedName>
            <fullName evidence="14">Molybdopterin-synthase adenylyltransferase</fullName>
            <ecNumber evidence="14">2.7.7.80</ecNumber>
        </recommendedName>
        <alternativeName>
            <fullName evidence="14">Adenylyltransferase uba4</fullName>
        </alternativeName>
        <alternativeName>
            <fullName evidence="14">Sulfur carrier protein MOCS2A adenylyltransferase</fullName>
        </alternativeName>
    </domain>
    <domain>
        <recommendedName>
            <fullName evidence="14">Molybdopterin-synthase sulfurtransferase</fullName>
            <ecNumber evidence="14">2.8.1.11</ecNumber>
        </recommendedName>
        <alternativeName>
            <fullName evidence="14">Sulfurtransferase uba4</fullName>
        </alternativeName>
        <alternativeName>
            <fullName evidence="14">Sulfur carrier protein MOCS2A sulfurtransferase</fullName>
        </alternativeName>
    </domain>
</protein>
<feature type="binding site" evidence="14">
    <location>
        <begin position="229"/>
        <end position="230"/>
    </location>
    <ligand>
        <name>ATP</name>
        <dbReference type="ChEBI" id="CHEBI:30616"/>
    </ligand>
</feature>
<comment type="catalytic activity">
    <reaction evidence="14">
        <text>[molybdopterin-synthase sulfur-carrier protein]-C-terminal Gly-Gly-AMP + S-sulfanyl-L-cysteinyl-[cysteine desulfurase] + AH2 = [molybdopterin-synthase sulfur-carrier protein]-C-terminal-Gly-aminoethanethioate + L-cysteinyl-[cysteine desulfurase] + A + AMP + 2 H(+)</text>
        <dbReference type="Rhea" id="RHEA:48612"/>
        <dbReference type="Rhea" id="RHEA-COMP:12157"/>
        <dbReference type="Rhea" id="RHEA-COMP:12158"/>
        <dbReference type="Rhea" id="RHEA-COMP:12159"/>
        <dbReference type="Rhea" id="RHEA-COMP:19907"/>
        <dbReference type="ChEBI" id="CHEBI:13193"/>
        <dbReference type="ChEBI" id="CHEBI:15378"/>
        <dbReference type="ChEBI" id="CHEBI:17499"/>
        <dbReference type="ChEBI" id="CHEBI:29950"/>
        <dbReference type="ChEBI" id="CHEBI:61963"/>
        <dbReference type="ChEBI" id="CHEBI:90618"/>
        <dbReference type="ChEBI" id="CHEBI:232372"/>
        <dbReference type="ChEBI" id="CHEBI:456215"/>
        <dbReference type="EC" id="2.8.1.11"/>
    </reaction>
</comment>
<sequence>MDPTFSADAQVQRLRQHIAATESQLTALKLQLQQAEQAAEIASYLNGAYQGGLAADWRDEICGALQYDTPRPLPEDTWQDGESGGPTSAKWTTDHVSQQRWPLQSEEYKRYGRQMIMPEIGLHGQLRLRSAKVLVVGVGGLGCPAAAYLAGAGVGTLGLMDGDTVEVSNLHRQIAHSSARVGSMKVDSAVEYLRSLNDCVNYESHPHHLTPEKAISTFEQYDLVLDCTDHPTSRYLISDACVLTGKPLVSASALKTEGQLIVLNNPARPPGDASGGPCYRCIFPKPPPAETVLSCGDGGILGPVVGVMGVLQALEAIKLLTAKLPPTDLDWAMDLAADEVPAPAELVRPTMLMFSAYSTPQFRSVRLRSRRAACAVCSTEATITRQNLTSGSLDYVAFCGVTTPIKALATTAQVTATQFSQLPTDGSNVLVDVRDETQYAICALRGSVNVPWTGNADTWLEEAIRVGAVAELGDGRDRYFVCRLGNDSQLAAKAVMDNVLEGRAKDIKGGFRAWREEVDPSWPDY</sequence>
<dbReference type="SUPFAM" id="SSF52821">
    <property type="entry name" value="Rhodanese/Cell cycle control phosphatase"/>
    <property type="match status" value="1"/>
</dbReference>
<dbReference type="Proteomes" id="UP001175353">
    <property type="component" value="Unassembled WGS sequence"/>
</dbReference>
<dbReference type="GO" id="GO:0032447">
    <property type="term" value="P:protein urmylation"/>
    <property type="evidence" value="ECO:0007669"/>
    <property type="project" value="TreeGrafter"/>
</dbReference>
<dbReference type="Gene3D" id="3.40.250.10">
    <property type="entry name" value="Rhodanese-like domain"/>
    <property type="match status" value="1"/>
</dbReference>
<evidence type="ECO:0000313" key="20">
    <source>
        <dbReference type="EMBL" id="TKA45564.1"/>
    </source>
</evidence>
<dbReference type="InterPro" id="IPR001763">
    <property type="entry name" value="Rhodanese-like_dom"/>
</dbReference>
<evidence type="ECO:0000256" key="12">
    <source>
        <dbReference type="ARBA" id="ARBA00023268"/>
    </source>
</evidence>
<dbReference type="AlphaFoldDB" id="A0A4U0V9P7"/>
<dbReference type="GO" id="GO:0061605">
    <property type="term" value="F:molybdopterin-synthase adenylyltransferase activity"/>
    <property type="evidence" value="ECO:0007669"/>
    <property type="project" value="UniProtKB-EC"/>
</dbReference>
<keyword evidence="8" id="KW-0833">Ubl conjugation pathway</keyword>
<evidence type="ECO:0000313" key="21">
    <source>
        <dbReference type="Proteomes" id="UP000310066"/>
    </source>
</evidence>
<comment type="pathway">
    <text evidence="14">tRNA modification; 5-methoxycarbonylmethyl-2-thiouridine-tRNA biosynthesis.</text>
</comment>
<dbReference type="EC" id="2.8.1.11" evidence="14"/>
<evidence type="ECO:0000256" key="14">
    <source>
        <dbReference type="HAMAP-Rule" id="MF_03049"/>
    </source>
</evidence>
<feature type="compositionally biased region" description="Polar residues" evidence="16">
    <location>
        <begin position="85"/>
        <end position="96"/>
    </location>
</feature>
<feature type="binding site" evidence="14">
    <location>
        <position position="185"/>
    </location>
    <ligand>
        <name>ATP</name>
        <dbReference type="ChEBI" id="CHEBI:30616"/>
    </ligand>
</feature>
<organism evidence="20 21">
    <name type="scientific">Friedmanniomyces endolithicus</name>
    <dbReference type="NCBI Taxonomy" id="329885"/>
    <lineage>
        <taxon>Eukaryota</taxon>
        <taxon>Fungi</taxon>
        <taxon>Dikarya</taxon>
        <taxon>Ascomycota</taxon>
        <taxon>Pezizomycotina</taxon>
        <taxon>Dothideomycetes</taxon>
        <taxon>Dothideomycetidae</taxon>
        <taxon>Mycosphaerellales</taxon>
        <taxon>Teratosphaeriaceae</taxon>
        <taxon>Friedmanniomyces</taxon>
    </lineage>
</organism>
<dbReference type="InterPro" id="IPR028885">
    <property type="entry name" value="MOCS3/Uba4"/>
</dbReference>
<feature type="binding site" evidence="14">
    <location>
        <position position="374"/>
    </location>
    <ligand>
        <name>Zn(2+)</name>
        <dbReference type="ChEBI" id="CHEBI:29105"/>
    </ligand>
</feature>
<gene>
    <name evidence="14" type="primary">uba4</name>
    <name evidence="14" type="synonym">cnxF</name>
    <name evidence="20" type="ORF">B0A54_04103</name>
    <name evidence="18" type="ORF">LTR82_011019</name>
    <name evidence="19" type="ORF">LTR91_001139</name>
</gene>
<evidence type="ECO:0000256" key="15">
    <source>
        <dbReference type="SAM" id="Coils"/>
    </source>
</evidence>
<dbReference type="GO" id="GO:0006777">
    <property type="term" value="P:Mo-molybdopterin cofactor biosynthetic process"/>
    <property type="evidence" value="ECO:0007669"/>
    <property type="project" value="UniProtKB-UniRule"/>
</dbReference>
<feature type="active site" description="Cysteine persulfide intermediate; for sulfurtransferase activity" evidence="14">
    <location>
        <position position="482"/>
    </location>
</feature>
<reference evidence="18" key="2">
    <citation type="submission" date="2021-12" db="EMBL/GenBank/DDBJ databases">
        <title>Black yeast isolated from Biological Soil Crust.</title>
        <authorList>
            <person name="Kurbessoian T."/>
        </authorList>
    </citation>
    <scope>NUCLEOTIDE SEQUENCE</scope>
    <source>
        <strain evidence="18">CCFEE 5208</strain>
    </source>
</reference>
<feature type="binding site" evidence="14">
    <location>
        <begin position="168"/>
        <end position="172"/>
    </location>
    <ligand>
        <name>ATP</name>
        <dbReference type="ChEBI" id="CHEBI:30616"/>
    </ligand>
</feature>
<dbReference type="SUPFAM" id="SSF69572">
    <property type="entry name" value="Activating enzymes of the ubiquitin-like proteins"/>
    <property type="match status" value="1"/>
</dbReference>
<evidence type="ECO:0000256" key="7">
    <source>
        <dbReference type="ARBA" id="ARBA00022741"/>
    </source>
</evidence>
<comment type="function">
    <text evidence="14">Plays a central role in 2-thiolation of mcm(5)S(2)U at tRNA wobble positions of cytosolic tRNA(Lys), tRNA(Glu) and tRNA(Gln). Also essential during biosynthesis of the molybdenum cofactor. Acts by mediating the C-terminal thiocarboxylation of sulfur carriers urm1 and MOCS2A. Its N-terminus first activates urm1 and MOCS2A as acyl-adenylates (-COAMP), then the persulfide sulfur on the catalytic cysteine is transferred to urm1 and MOCS2A to form thiocarboxylation (-COSH) of their C-terminus. The reaction probably involves hydrogen sulfide that is generated from the persulfide intermediate and that acts as nucleophile towards urm1 and MOCS2A. Subsequently, a transient disulfide bond is formed. Does not use thiosulfate as sulfur donor; nfs1 probably acting as a sulfur donor for thiocarboxylation reactions.</text>
</comment>
<keyword evidence="11 14" id="KW-0501">Molybdenum cofactor biosynthesis</keyword>
<evidence type="ECO:0000256" key="5">
    <source>
        <dbReference type="ARBA" id="ARBA00022695"/>
    </source>
</evidence>
<keyword evidence="7 14" id="KW-0547">Nucleotide-binding</keyword>
<dbReference type="EMBL" id="NAJP01000011">
    <property type="protein sequence ID" value="TKA45564.1"/>
    <property type="molecule type" value="Genomic_DNA"/>
</dbReference>
<reference evidence="19" key="3">
    <citation type="submission" date="2023-06" db="EMBL/GenBank/DDBJ databases">
        <title>Black Yeasts Isolated from many extreme environments.</title>
        <authorList>
            <person name="Coleine C."/>
            <person name="Stajich J.E."/>
            <person name="Selbmann L."/>
        </authorList>
    </citation>
    <scope>NUCLEOTIDE SEQUENCE</scope>
    <source>
        <strain evidence="19">CCFEE 5200</strain>
    </source>
</reference>
<evidence type="ECO:0000256" key="4">
    <source>
        <dbReference type="ARBA" id="ARBA00022694"/>
    </source>
</evidence>
<keyword evidence="15" id="KW-0175">Coiled coil</keyword>
<reference evidence="20 21" key="1">
    <citation type="submission" date="2017-03" db="EMBL/GenBank/DDBJ databases">
        <title>Genomes of endolithic fungi from Antarctica.</title>
        <authorList>
            <person name="Coleine C."/>
            <person name="Masonjones S."/>
            <person name="Stajich J.E."/>
        </authorList>
    </citation>
    <scope>NUCLEOTIDE SEQUENCE [LARGE SCALE GENOMIC DNA]</scope>
    <source>
        <strain evidence="20 21">CCFEE 5311</strain>
    </source>
</reference>